<evidence type="ECO:0000313" key="3">
    <source>
        <dbReference type="Proteomes" id="UP000193411"/>
    </source>
</evidence>
<keyword evidence="3" id="KW-1185">Reference proteome</keyword>
<reference evidence="2 3" key="1">
    <citation type="submission" date="2016-07" db="EMBL/GenBank/DDBJ databases">
        <title>Pervasive Adenine N6-methylation of Active Genes in Fungi.</title>
        <authorList>
            <consortium name="DOE Joint Genome Institute"/>
            <person name="Mondo S.J."/>
            <person name="Dannebaum R.O."/>
            <person name="Kuo R.C."/>
            <person name="Labutti K."/>
            <person name="Haridas S."/>
            <person name="Kuo A."/>
            <person name="Salamov A."/>
            <person name="Ahrendt S.R."/>
            <person name="Lipzen A."/>
            <person name="Sullivan W."/>
            <person name="Andreopoulos W.B."/>
            <person name="Clum A."/>
            <person name="Lindquist E."/>
            <person name="Daum C."/>
            <person name="Ramamoorthy G.K."/>
            <person name="Gryganskyi A."/>
            <person name="Culley D."/>
            <person name="Magnuson J.K."/>
            <person name="James T.Y."/>
            <person name="O'Malley M.A."/>
            <person name="Stajich J.E."/>
            <person name="Spatafora J.W."/>
            <person name="Visel A."/>
            <person name="Grigoriev I.V."/>
        </authorList>
    </citation>
    <scope>NUCLEOTIDE SEQUENCE [LARGE SCALE GENOMIC DNA]</scope>
    <source>
        <strain evidence="2 3">PL171</strain>
    </source>
</reference>
<evidence type="ECO:0000256" key="1">
    <source>
        <dbReference type="SAM" id="Phobius"/>
    </source>
</evidence>
<keyword evidence="1" id="KW-0812">Transmembrane</keyword>
<dbReference type="AlphaFoldDB" id="A0A1Y2HVN9"/>
<feature type="transmembrane region" description="Helical" evidence="1">
    <location>
        <begin position="39"/>
        <end position="58"/>
    </location>
</feature>
<accession>A0A1Y2HVN9</accession>
<protein>
    <recommendedName>
        <fullName evidence="4">Transmembrane protein</fullName>
    </recommendedName>
</protein>
<evidence type="ECO:0000313" key="2">
    <source>
        <dbReference type="EMBL" id="ORZ37821.1"/>
    </source>
</evidence>
<dbReference type="EMBL" id="MCFL01000011">
    <property type="protein sequence ID" value="ORZ37821.1"/>
    <property type="molecule type" value="Genomic_DNA"/>
</dbReference>
<name>A0A1Y2HVN9_9FUNG</name>
<evidence type="ECO:0008006" key="4">
    <source>
        <dbReference type="Google" id="ProtNLM"/>
    </source>
</evidence>
<keyword evidence="1" id="KW-0472">Membrane</keyword>
<comment type="caution">
    <text evidence="2">The sequence shown here is derived from an EMBL/GenBank/DDBJ whole genome shotgun (WGS) entry which is preliminary data.</text>
</comment>
<keyword evidence="1" id="KW-1133">Transmembrane helix</keyword>
<sequence>MHHVPCKHTCVAWRIETVRSASQLAAVSVPLHHDLRERAAPLSLFLSLVSTCPVLFFLLSCPTLLKNVWFFSCSFLCFSLR</sequence>
<dbReference type="Proteomes" id="UP000193411">
    <property type="component" value="Unassembled WGS sequence"/>
</dbReference>
<gene>
    <name evidence="2" type="ORF">BCR44DRAFT_1429994</name>
</gene>
<proteinExistence type="predicted"/>
<organism evidence="2 3">
    <name type="scientific">Catenaria anguillulae PL171</name>
    <dbReference type="NCBI Taxonomy" id="765915"/>
    <lineage>
        <taxon>Eukaryota</taxon>
        <taxon>Fungi</taxon>
        <taxon>Fungi incertae sedis</taxon>
        <taxon>Blastocladiomycota</taxon>
        <taxon>Blastocladiomycetes</taxon>
        <taxon>Blastocladiales</taxon>
        <taxon>Catenariaceae</taxon>
        <taxon>Catenaria</taxon>
    </lineage>
</organism>